<dbReference type="RefSeq" id="WP_337694658.1">
    <property type="nucleotide sequence ID" value="NZ_JBBEGN010000003.1"/>
</dbReference>
<accession>A0ABU8ML77</accession>
<dbReference type="InterPro" id="IPR053853">
    <property type="entry name" value="FitA-like_RHH"/>
</dbReference>
<feature type="domain" description="Antitoxin FitA-like ribbon-helix-helix" evidence="1">
    <location>
        <begin position="3"/>
        <end position="36"/>
    </location>
</feature>
<comment type="caution">
    <text evidence="2">The sequence shown here is derived from an EMBL/GenBank/DDBJ whole genome shotgun (WGS) entry which is preliminary data.</text>
</comment>
<dbReference type="Pfam" id="PF22513">
    <property type="entry name" value="FitA-like_RHH"/>
    <property type="match status" value="1"/>
</dbReference>
<proteinExistence type="predicted"/>
<organism evidence="2 3">
    <name type="scientific">Actinomycetospora aurantiaca</name>
    <dbReference type="NCBI Taxonomy" id="3129233"/>
    <lineage>
        <taxon>Bacteria</taxon>
        <taxon>Bacillati</taxon>
        <taxon>Actinomycetota</taxon>
        <taxon>Actinomycetes</taxon>
        <taxon>Pseudonocardiales</taxon>
        <taxon>Pseudonocardiaceae</taxon>
        <taxon>Actinomycetospora</taxon>
    </lineage>
</organism>
<evidence type="ECO:0000259" key="1">
    <source>
        <dbReference type="Pfam" id="PF22513"/>
    </source>
</evidence>
<protein>
    <recommendedName>
        <fullName evidence="1">Antitoxin FitA-like ribbon-helix-helix domain-containing protein</fullName>
    </recommendedName>
</protein>
<evidence type="ECO:0000313" key="3">
    <source>
        <dbReference type="Proteomes" id="UP001385809"/>
    </source>
</evidence>
<sequence length="83" mass="9031">MTTITIRNVPDDVRDELAARAAREGRSLQEHLRGALITMASKPTNAEVLARIRSRKEATGGRVTADQILAHLDAVRGKEPDDG</sequence>
<dbReference type="EMBL" id="JBBEGN010000003">
    <property type="protein sequence ID" value="MEJ2868059.1"/>
    <property type="molecule type" value="Genomic_DNA"/>
</dbReference>
<dbReference type="Proteomes" id="UP001385809">
    <property type="component" value="Unassembled WGS sequence"/>
</dbReference>
<name>A0ABU8ML77_9PSEU</name>
<keyword evidence="3" id="KW-1185">Reference proteome</keyword>
<dbReference type="InterPro" id="IPR010985">
    <property type="entry name" value="Ribbon_hlx_hlx"/>
</dbReference>
<reference evidence="2 3" key="1">
    <citation type="submission" date="2024-03" db="EMBL/GenBank/DDBJ databases">
        <title>Actinomycetospora sp. OC33-EN08, a novel actinomycete isolated from wild orchid (Aerides multiflora).</title>
        <authorList>
            <person name="Suriyachadkun C."/>
        </authorList>
    </citation>
    <scope>NUCLEOTIDE SEQUENCE [LARGE SCALE GENOMIC DNA]</scope>
    <source>
        <strain evidence="2 3">OC33-EN08</strain>
    </source>
</reference>
<evidence type="ECO:0000313" key="2">
    <source>
        <dbReference type="EMBL" id="MEJ2868059.1"/>
    </source>
</evidence>
<gene>
    <name evidence="2" type="ORF">WCD74_09810</name>
</gene>
<dbReference type="SUPFAM" id="SSF47598">
    <property type="entry name" value="Ribbon-helix-helix"/>
    <property type="match status" value="1"/>
</dbReference>